<feature type="compositionally biased region" description="Basic and acidic residues" evidence="4">
    <location>
        <begin position="1008"/>
        <end position="1018"/>
    </location>
</feature>
<sequence>MALQAHKKIDDTGNDENDEGGDYDDEPVFKFSKVTLSSSVTRKANDDNKDTPDYLSCIAVHERFLVIGKNTGDILITDHLGTIIPQFQIQAHTYPVNAISIDGNGDFIASCCQEGRVKISGLFSKNDDQLNAFSRPIKAVCLDPLFSKSKQYVTGDTSLILNERGLLGRHKSTTLFDFKGGLIHTLRWKESLIAVANDKGVGVYDLRARRLVGFEYTEPQPGFAPGIYPSRISWNDATTLVTACAKTIKIMNIVNDPTNDHQSTVPKKSLNIVSTFRIEFYTCGLTSVNRDLFLLGIEDYSIPNGVTDPSLTVLQSIGRNYEEKAHDRFVLSRNKDTAPFQFQLEYLSDERCFFILAPYDIIKAEHRNYDDHIDYLIGKKRFDEAIQAFEQPKNATDKPQRHTKRSVYQEYVKDLIENGQSKTAVKLFPDVYKTAEEWEEQISQFIERKELDIITPYIPTVLPKLNPAAYDKVLETYLTEKKYDKLKELLSSWPSDIYNVTNIDHLIRIKMDDDRTSKTLLECSAILAEKQGNVVKTLDIYLKMRNIQVFQLIQRKNLYGEILPHIETLMTIDKNLTLDMLVNHVDILPVKSVYNVLQKNLRFLHAYLDAVFSKNPSDTRDYYTLQVTLYAEYDTTKLMGFLRKAGNYNIQDAISICEKKQLHPETVFLYGRAGNGRVALQIILDKLNDIEAAIEFCRETGDQTLWPILFKASENKPEFIRGLLNHAGSDVNLKELIDSIRDDLRIPGLRDSLCKIMQDYNIQMSLSESCRKIIVHDCLGLRKKTITLLQSGYSVKDTDLCAKCHNPVYTSGTLTNLPVSVFFCLHVFHAKCIEMNPMVLLGFLDEPRGGKMGDDDDPSNWTISRIGGQPAFPSDAVSNKLKSSLVCAKCQKEQVFVCQLYCPLAGHKYDRALYLFACRNPSCWNMSTSWTAIRCQTYDETVEEVAPAETEPIETIPLSSTDWCDDADAWNSDAEDDPTPKKKPSSIPTTTTKNEIKPEPEVMLNSMKIDDENEKSSSDDDDDDARMDTHTKKKTKEKNLSVASSDAFNEWKKNNLKTCELDVLTSASFPFYYIEIDEEDAVVNEAKLNEQKKLKKAMKNLNNLDEDDDDDETAKGGKEKYEKTPDIEHGDIVFYRFQQKIRYAPDQIIRYDWSGNPLILTKIDNSTLSAQKCRYCQSSCAFEFQLMPALVNFLKIDKQIGLEFGTVFVYTCSANCWDDNTDLYRFENVFVQADPDQNLFD</sequence>
<organism evidence="7 8">
    <name type="scientific">Adineta ricciae</name>
    <name type="common">Rotifer</name>
    <dbReference type="NCBI Taxonomy" id="249248"/>
    <lineage>
        <taxon>Eukaryota</taxon>
        <taxon>Metazoa</taxon>
        <taxon>Spiralia</taxon>
        <taxon>Gnathifera</taxon>
        <taxon>Rotifera</taxon>
        <taxon>Eurotatoria</taxon>
        <taxon>Bdelloidea</taxon>
        <taxon>Adinetida</taxon>
        <taxon>Adinetidae</taxon>
        <taxon>Adineta</taxon>
    </lineage>
</organism>
<feature type="domain" description="Programmed cell death protein 2 C-terminal" evidence="5">
    <location>
        <begin position="1131"/>
        <end position="1232"/>
    </location>
</feature>
<protein>
    <submittedName>
        <fullName evidence="7">Uncharacterized protein</fullName>
    </submittedName>
</protein>
<dbReference type="Gene3D" id="1.25.40.10">
    <property type="entry name" value="Tetratricopeptide repeat domain"/>
    <property type="match status" value="1"/>
</dbReference>
<feature type="repeat" description="CHCR" evidence="3">
    <location>
        <begin position="578"/>
        <end position="722"/>
    </location>
</feature>
<dbReference type="InterPro" id="IPR045111">
    <property type="entry name" value="Vps41/Vps8"/>
</dbReference>
<proteinExistence type="predicted"/>
<dbReference type="Gene3D" id="2.130.10.10">
    <property type="entry name" value="YVTN repeat-like/Quinoprotein amine dehydrogenase"/>
    <property type="match status" value="1"/>
</dbReference>
<evidence type="ECO:0000256" key="1">
    <source>
        <dbReference type="ARBA" id="ARBA00022448"/>
    </source>
</evidence>
<dbReference type="InterPro" id="IPR011990">
    <property type="entry name" value="TPR-like_helical_dom_sf"/>
</dbReference>
<dbReference type="Proteomes" id="UP000663828">
    <property type="component" value="Unassembled WGS sequence"/>
</dbReference>
<evidence type="ECO:0000313" key="8">
    <source>
        <dbReference type="Proteomes" id="UP000663828"/>
    </source>
</evidence>
<dbReference type="InterPro" id="IPR015943">
    <property type="entry name" value="WD40/YVTN_repeat-like_dom_sf"/>
</dbReference>
<dbReference type="EMBL" id="CAJNOR010000188">
    <property type="protein sequence ID" value="CAF0832984.1"/>
    <property type="molecule type" value="Genomic_DNA"/>
</dbReference>
<dbReference type="SMART" id="SM00299">
    <property type="entry name" value="CLH"/>
    <property type="match status" value="1"/>
</dbReference>
<evidence type="ECO:0000259" key="5">
    <source>
        <dbReference type="Pfam" id="PF04194"/>
    </source>
</evidence>
<dbReference type="GO" id="GO:0009267">
    <property type="term" value="P:cellular response to starvation"/>
    <property type="evidence" value="ECO:0007669"/>
    <property type="project" value="TreeGrafter"/>
</dbReference>
<dbReference type="InterPro" id="IPR000547">
    <property type="entry name" value="Clathrin_H-chain/VPS_repeat"/>
</dbReference>
<keyword evidence="2" id="KW-0653">Protein transport</keyword>
<dbReference type="GO" id="GO:0005770">
    <property type="term" value="C:late endosome"/>
    <property type="evidence" value="ECO:0007669"/>
    <property type="project" value="TreeGrafter"/>
</dbReference>
<dbReference type="InterPro" id="IPR016024">
    <property type="entry name" value="ARM-type_fold"/>
</dbReference>
<dbReference type="Pfam" id="PF04194">
    <property type="entry name" value="PDCD2_C"/>
    <property type="match status" value="1"/>
</dbReference>
<feature type="compositionally biased region" description="Acidic residues" evidence="4">
    <location>
        <begin position="12"/>
        <end position="26"/>
    </location>
</feature>
<dbReference type="Pfam" id="PF23556">
    <property type="entry name" value="TPR_Vps41"/>
    <property type="match status" value="1"/>
</dbReference>
<dbReference type="PROSITE" id="PS50236">
    <property type="entry name" value="CHCR"/>
    <property type="match status" value="1"/>
</dbReference>
<dbReference type="PANTHER" id="PTHR12616:SF1">
    <property type="entry name" value="VACUOLAR PROTEIN SORTING-ASSOCIATED PROTEIN 41 HOMOLOG"/>
    <property type="match status" value="1"/>
</dbReference>
<dbReference type="GO" id="GO:0006623">
    <property type="term" value="P:protein targeting to vacuole"/>
    <property type="evidence" value="ECO:0007669"/>
    <property type="project" value="InterPro"/>
</dbReference>
<evidence type="ECO:0000256" key="3">
    <source>
        <dbReference type="PROSITE-ProRule" id="PRU01006"/>
    </source>
</evidence>
<name>A0A813V892_ADIRI</name>
<dbReference type="InterPro" id="IPR057780">
    <property type="entry name" value="Beta-prop_Vps41"/>
</dbReference>
<keyword evidence="1" id="KW-0813">Transport</keyword>
<evidence type="ECO:0000313" key="7">
    <source>
        <dbReference type="EMBL" id="CAF0832984.1"/>
    </source>
</evidence>
<dbReference type="AlphaFoldDB" id="A0A813V892"/>
<evidence type="ECO:0000256" key="4">
    <source>
        <dbReference type="SAM" id="MobiDB-lite"/>
    </source>
</evidence>
<feature type="region of interest" description="Disordered" evidence="4">
    <location>
        <begin position="1"/>
        <end position="27"/>
    </location>
</feature>
<evidence type="ECO:0000259" key="6">
    <source>
        <dbReference type="Pfam" id="PF23411"/>
    </source>
</evidence>
<comment type="caution">
    <text evidence="7">The sequence shown here is derived from an EMBL/GenBank/DDBJ whole genome shotgun (WGS) entry which is preliminary data.</text>
</comment>
<dbReference type="PANTHER" id="PTHR12616">
    <property type="entry name" value="VACUOLAR PROTEIN SORTING VPS41"/>
    <property type="match status" value="1"/>
</dbReference>
<dbReference type="GO" id="GO:0030897">
    <property type="term" value="C:HOPS complex"/>
    <property type="evidence" value="ECO:0007669"/>
    <property type="project" value="TreeGrafter"/>
</dbReference>
<dbReference type="Pfam" id="PF23411">
    <property type="entry name" value="Beta-prop_Vps41"/>
    <property type="match status" value="1"/>
</dbReference>
<feature type="compositionally biased region" description="Basic and acidic residues" evidence="4">
    <location>
        <begin position="1113"/>
        <end position="1122"/>
    </location>
</feature>
<dbReference type="InterPro" id="IPR036322">
    <property type="entry name" value="WD40_repeat_dom_sf"/>
</dbReference>
<keyword evidence="8" id="KW-1185">Reference proteome</keyword>
<dbReference type="InterPro" id="IPR007320">
    <property type="entry name" value="PDCD2_C"/>
</dbReference>
<feature type="region of interest" description="Disordered" evidence="4">
    <location>
        <begin position="1099"/>
        <end position="1122"/>
    </location>
</feature>
<dbReference type="GO" id="GO:0016236">
    <property type="term" value="P:macroautophagy"/>
    <property type="evidence" value="ECO:0007669"/>
    <property type="project" value="TreeGrafter"/>
</dbReference>
<feature type="region of interest" description="Disordered" evidence="4">
    <location>
        <begin position="967"/>
        <end position="1040"/>
    </location>
</feature>
<dbReference type="SUPFAM" id="SSF48371">
    <property type="entry name" value="ARM repeat"/>
    <property type="match status" value="1"/>
</dbReference>
<feature type="compositionally biased region" description="Acidic residues" evidence="4">
    <location>
        <begin position="967"/>
        <end position="977"/>
    </location>
</feature>
<evidence type="ECO:0000256" key="2">
    <source>
        <dbReference type="ARBA" id="ARBA00022927"/>
    </source>
</evidence>
<gene>
    <name evidence="7" type="ORF">XAT740_LOCUS4561</name>
</gene>
<accession>A0A813V892</accession>
<feature type="domain" description="Vps41 beta-propeller" evidence="6">
    <location>
        <begin position="53"/>
        <end position="365"/>
    </location>
</feature>
<dbReference type="SUPFAM" id="SSF50978">
    <property type="entry name" value="WD40 repeat-like"/>
    <property type="match status" value="1"/>
</dbReference>
<dbReference type="GO" id="GO:0034058">
    <property type="term" value="P:endosomal vesicle fusion"/>
    <property type="evidence" value="ECO:0007669"/>
    <property type="project" value="TreeGrafter"/>
</dbReference>
<reference evidence="7" key="1">
    <citation type="submission" date="2021-02" db="EMBL/GenBank/DDBJ databases">
        <authorList>
            <person name="Nowell W R."/>
        </authorList>
    </citation>
    <scope>NUCLEOTIDE SEQUENCE</scope>
</reference>